<evidence type="ECO:0000256" key="8">
    <source>
        <dbReference type="ARBA" id="ARBA00023004"/>
    </source>
</evidence>
<proteinExistence type="inferred from homology"/>
<dbReference type="GO" id="GO:0016717">
    <property type="term" value="F:oxidoreductase activity, acting on paired donors, with oxidation of a pair of donors resulting in the reduction of molecular oxygen to two molecules of water"/>
    <property type="evidence" value="ECO:0007669"/>
    <property type="project" value="InterPro"/>
</dbReference>
<feature type="transmembrane region" description="Helical" evidence="12">
    <location>
        <begin position="80"/>
        <end position="98"/>
    </location>
</feature>
<dbReference type="PANTHER" id="PTHR11351">
    <property type="entry name" value="ACYL-COA DESATURASE"/>
    <property type="match status" value="1"/>
</dbReference>
<evidence type="ECO:0000256" key="9">
    <source>
        <dbReference type="ARBA" id="ARBA00023098"/>
    </source>
</evidence>
<dbReference type="EMBL" id="BLJN01000010">
    <property type="protein sequence ID" value="GFE84735.1"/>
    <property type="molecule type" value="Genomic_DNA"/>
</dbReference>
<evidence type="ECO:0000313" key="14">
    <source>
        <dbReference type="EMBL" id="GFE84735.1"/>
    </source>
</evidence>
<dbReference type="InterPro" id="IPR005804">
    <property type="entry name" value="FA_desaturase_dom"/>
</dbReference>
<dbReference type="CDD" id="cd03505">
    <property type="entry name" value="Delta9-FADS-like"/>
    <property type="match status" value="1"/>
</dbReference>
<dbReference type="Proteomes" id="UP000445000">
    <property type="component" value="Unassembled WGS sequence"/>
</dbReference>
<evidence type="ECO:0000256" key="6">
    <source>
        <dbReference type="ARBA" id="ARBA00022989"/>
    </source>
</evidence>
<keyword evidence="6 12" id="KW-1133">Transmembrane helix</keyword>
<dbReference type="PRINTS" id="PR00075">
    <property type="entry name" value="FACDDSATRASE"/>
</dbReference>
<keyword evidence="10 12" id="KW-0472">Membrane</keyword>
<evidence type="ECO:0000256" key="10">
    <source>
        <dbReference type="ARBA" id="ARBA00023136"/>
    </source>
</evidence>
<evidence type="ECO:0000256" key="12">
    <source>
        <dbReference type="SAM" id="Phobius"/>
    </source>
</evidence>
<dbReference type="PANTHER" id="PTHR11351:SF31">
    <property type="entry name" value="DESATURASE 1, ISOFORM A-RELATED"/>
    <property type="match status" value="1"/>
</dbReference>
<dbReference type="RefSeq" id="WP_161816320.1">
    <property type="nucleotide sequence ID" value="NZ_BLJN01000010.1"/>
</dbReference>
<sequence length="380" mass="44286">MTADATPNRAPLNWPAIFMFLITTIPVVTVLPWYWATFGFDGFEWVCFFVLWALNGMSITAGYHRLWAHRSYEASKPLQIFYMLFGAMALQNSILVWASSHRVHHRHVDDVDHDPYSAKRGLWFSHLGWMLRNYESGKQDFRNAKDLEANPIVAFQHKYYVPIAVGMNFGIPLLLGWMHGDIWGSLLLGGFLRLVVSHHCTFFINSLAHFWGSRPYTTENTARDNGILALFTWGEGYHNYHHLFQWDYRNGIRWYQWDPTKWLISAAKFVGLARSLKRVPEFQIRQALVERQLQKAEENLGQCQDHGRLAALRQSLEAEAQHFKETLAHWATLQQKKVEAAKKAVIDHIEHTEFAHRVRELEESLRQQYLRVRLIAVQAA</sequence>
<feature type="transmembrane region" description="Helical" evidence="12">
    <location>
        <begin position="42"/>
        <end position="68"/>
    </location>
</feature>
<comment type="subcellular location">
    <subcellularLocation>
        <location evidence="1">Membrane</location>
        <topology evidence="1">Multi-pass membrane protein</topology>
    </subcellularLocation>
</comment>
<evidence type="ECO:0000256" key="3">
    <source>
        <dbReference type="ARBA" id="ARBA00022516"/>
    </source>
</evidence>
<organism evidence="14 15">
    <name type="scientific">Steroidobacter agaridevorans</name>
    <dbReference type="NCBI Taxonomy" id="2695856"/>
    <lineage>
        <taxon>Bacteria</taxon>
        <taxon>Pseudomonadati</taxon>
        <taxon>Pseudomonadota</taxon>
        <taxon>Gammaproteobacteria</taxon>
        <taxon>Steroidobacterales</taxon>
        <taxon>Steroidobacteraceae</taxon>
        <taxon>Steroidobacter</taxon>
    </lineage>
</organism>
<dbReference type="AlphaFoldDB" id="A0A829YN14"/>
<evidence type="ECO:0000256" key="1">
    <source>
        <dbReference type="ARBA" id="ARBA00004141"/>
    </source>
</evidence>
<keyword evidence="11" id="KW-0275">Fatty acid biosynthesis</keyword>
<name>A0A829YN14_9GAMM</name>
<accession>A0A829YN14</accession>
<feature type="domain" description="Fatty acid desaturase" evidence="13">
    <location>
        <begin position="45"/>
        <end position="263"/>
    </location>
</feature>
<evidence type="ECO:0000313" key="15">
    <source>
        <dbReference type="Proteomes" id="UP000445000"/>
    </source>
</evidence>
<comment type="similarity">
    <text evidence="2">Belongs to the fatty acid desaturase type 2 family.</text>
</comment>
<feature type="transmembrane region" description="Helical" evidence="12">
    <location>
        <begin position="12"/>
        <end position="36"/>
    </location>
</feature>
<gene>
    <name evidence="14" type="primary">olE1</name>
    <name evidence="14" type="ORF">GCM10011487_67350</name>
</gene>
<evidence type="ECO:0000256" key="5">
    <source>
        <dbReference type="ARBA" id="ARBA00022832"/>
    </source>
</evidence>
<evidence type="ECO:0000256" key="2">
    <source>
        <dbReference type="ARBA" id="ARBA00008749"/>
    </source>
</evidence>
<evidence type="ECO:0000256" key="11">
    <source>
        <dbReference type="ARBA" id="ARBA00023160"/>
    </source>
</evidence>
<evidence type="ECO:0000256" key="7">
    <source>
        <dbReference type="ARBA" id="ARBA00023002"/>
    </source>
</evidence>
<dbReference type="InterPro" id="IPR015876">
    <property type="entry name" value="Acyl-CoA_DS"/>
</dbReference>
<keyword evidence="4 12" id="KW-0812">Transmembrane</keyword>
<dbReference type="Pfam" id="PF00487">
    <property type="entry name" value="FA_desaturase"/>
    <property type="match status" value="1"/>
</dbReference>
<evidence type="ECO:0000259" key="13">
    <source>
        <dbReference type="Pfam" id="PF00487"/>
    </source>
</evidence>
<keyword evidence="15" id="KW-1185">Reference proteome</keyword>
<protein>
    <submittedName>
        <fullName evidence="14">Fatty acid desaturase</fullName>
    </submittedName>
</protein>
<dbReference type="GO" id="GO:0006633">
    <property type="term" value="P:fatty acid biosynthetic process"/>
    <property type="evidence" value="ECO:0007669"/>
    <property type="project" value="UniProtKB-KW"/>
</dbReference>
<keyword evidence="9" id="KW-0443">Lipid metabolism</keyword>
<comment type="caution">
    <text evidence="14">The sequence shown here is derived from an EMBL/GenBank/DDBJ whole genome shotgun (WGS) entry which is preliminary data.</text>
</comment>
<evidence type="ECO:0000256" key="4">
    <source>
        <dbReference type="ARBA" id="ARBA00022692"/>
    </source>
</evidence>
<keyword evidence="5" id="KW-0276">Fatty acid metabolism</keyword>
<reference evidence="15" key="1">
    <citation type="submission" date="2020-01" db="EMBL/GenBank/DDBJ databases">
        <title>'Steroidobacter agaridevorans' sp. nov., agar-degrading bacteria isolated from rhizosphere soils.</title>
        <authorList>
            <person name="Ikenaga M."/>
            <person name="Kataoka M."/>
            <person name="Murouchi A."/>
            <person name="Katsuragi S."/>
            <person name="Sakai M."/>
        </authorList>
    </citation>
    <scope>NUCLEOTIDE SEQUENCE [LARGE SCALE GENOMIC DNA]</scope>
    <source>
        <strain evidence="15">YU21-B</strain>
    </source>
</reference>
<dbReference type="GO" id="GO:0016020">
    <property type="term" value="C:membrane"/>
    <property type="evidence" value="ECO:0007669"/>
    <property type="project" value="UniProtKB-SubCell"/>
</dbReference>
<keyword evidence="7" id="KW-0560">Oxidoreductase</keyword>
<keyword evidence="3" id="KW-0444">Lipid biosynthesis</keyword>
<keyword evidence="8" id="KW-0408">Iron</keyword>